<evidence type="ECO:0000313" key="1">
    <source>
        <dbReference type="EMBL" id="KAJ8685450.1"/>
    </source>
</evidence>
<dbReference type="EMBL" id="CM056741">
    <property type="protein sequence ID" value="KAJ8685450.1"/>
    <property type="molecule type" value="Genomic_DNA"/>
</dbReference>
<dbReference type="Proteomes" id="UP001239111">
    <property type="component" value="Chromosome 1"/>
</dbReference>
<proteinExistence type="predicted"/>
<name>A0ACC2PPB8_9HYME</name>
<reference evidence="1" key="1">
    <citation type="submission" date="2023-04" db="EMBL/GenBank/DDBJ databases">
        <title>A chromosome-level genome assembly of the parasitoid wasp Eretmocerus hayati.</title>
        <authorList>
            <person name="Zhong Y."/>
            <person name="Liu S."/>
            <person name="Liu Y."/>
        </authorList>
    </citation>
    <scope>NUCLEOTIDE SEQUENCE</scope>
    <source>
        <strain evidence="1">ZJU_SS_LIU_2023</strain>
    </source>
</reference>
<organism evidence="1 2">
    <name type="scientific">Eretmocerus hayati</name>
    <dbReference type="NCBI Taxonomy" id="131215"/>
    <lineage>
        <taxon>Eukaryota</taxon>
        <taxon>Metazoa</taxon>
        <taxon>Ecdysozoa</taxon>
        <taxon>Arthropoda</taxon>
        <taxon>Hexapoda</taxon>
        <taxon>Insecta</taxon>
        <taxon>Pterygota</taxon>
        <taxon>Neoptera</taxon>
        <taxon>Endopterygota</taxon>
        <taxon>Hymenoptera</taxon>
        <taxon>Apocrita</taxon>
        <taxon>Proctotrupomorpha</taxon>
        <taxon>Chalcidoidea</taxon>
        <taxon>Aphelinidae</taxon>
        <taxon>Aphelininae</taxon>
        <taxon>Eretmocerus</taxon>
    </lineage>
</organism>
<gene>
    <name evidence="1" type="ORF">QAD02_021243</name>
</gene>
<accession>A0ACC2PPB8</accession>
<keyword evidence="2" id="KW-1185">Reference proteome</keyword>
<sequence>MPFQELLRCIEDLETGLQSVNVNIHILSEEAASTGRLISEQFALSSSTQNIIFNQSQTLLRVQEDDTKTVERLKALLNSQNQQIETLSKRLRETENLLFSALFKTSQMSENSLTDALLSSISEKVKEPSAPV</sequence>
<protein>
    <submittedName>
        <fullName evidence="1">Uncharacterized protein</fullName>
    </submittedName>
</protein>
<evidence type="ECO:0000313" key="2">
    <source>
        <dbReference type="Proteomes" id="UP001239111"/>
    </source>
</evidence>
<comment type="caution">
    <text evidence="1">The sequence shown here is derived from an EMBL/GenBank/DDBJ whole genome shotgun (WGS) entry which is preliminary data.</text>
</comment>